<dbReference type="OrthoDB" id="10266662at2759"/>
<dbReference type="PANTHER" id="PTHR12687:SF4">
    <property type="entry name" value="NUCLEOLAR COMPLEX PROTEIN 2 HOMOLOG"/>
    <property type="match status" value="1"/>
</dbReference>
<feature type="compositionally biased region" description="Acidic residues" evidence="5">
    <location>
        <begin position="644"/>
        <end position="665"/>
    </location>
</feature>
<dbReference type="GO" id="GO:0005654">
    <property type="term" value="C:nucleoplasm"/>
    <property type="evidence" value="ECO:0007669"/>
    <property type="project" value="TreeGrafter"/>
</dbReference>
<comment type="caution">
    <text evidence="6">The sequence shown here is derived from an EMBL/GenBank/DDBJ whole genome shotgun (WGS) entry which is preliminary data.</text>
</comment>
<dbReference type="SUPFAM" id="SSF48371">
    <property type="entry name" value="ARM repeat"/>
    <property type="match status" value="1"/>
</dbReference>
<evidence type="ECO:0000313" key="6">
    <source>
        <dbReference type="EMBL" id="CAF0781847.1"/>
    </source>
</evidence>
<dbReference type="GO" id="GO:0030690">
    <property type="term" value="C:Noc1p-Noc2p complex"/>
    <property type="evidence" value="ECO:0007669"/>
    <property type="project" value="TreeGrafter"/>
</dbReference>
<feature type="compositionally biased region" description="Acidic residues" evidence="5">
    <location>
        <begin position="67"/>
        <end position="85"/>
    </location>
</feature>
<gene>
    <name evidence="6" type="ORF">GPM918_LOCUS2515</name>
    <name evidence="7" type="ORF">SRO942_LOCUS2515</name>
</gene>
<comment type="similarity">
    <text evidence="2">Belongs to the NOC2 family.</text>
</comment>
<dbReference type="EMBL" id="CAJNOQ010000281">
    <property type="protein sequence ID" value="CAF0781847.1"/>
    <property type="molecule type" value="Genomic_DNA"/>
</dbReference>
<dbReference type="AlphaFoldDB" id="A0A813RGT8"/>
<evidence type="ECO:0000313" key="8">
    <source>
        <dbReference type="Proteomes" id="UP000663829"/>
    </source>
</evidence>
<dbReference type="GO" id="GO:0003714">
    <property type="term" value="F:transcription corepressor activity"/>
    <property type="evidence" value="ECO:0007669"/>
    <property type="project" value="TreeGrafter"/>
</dbReference>
<evidence type="ECO:0000256" key="5">
    <source>
        <dbReference type="SAM" id="MobiDB-lite"/>
    </source>
</evidence>
<evidence type="ECO:0000256" key="2">
    <source>
        <dbReference type="ARBA" id="ARBA00005907"/>
    </source>
</evidence>
<feature type="region of interest" description="Disordered" evidence="5">
    <location>
        <begin position="44"/>
        <end position="87"/>
    </location>
</feature>
<dbReference type="GO" id="GO:0042273">
    <property type="term" value="P:ribosomal large subunit biogenesis"/>
    <property type="evidence" value="ECO:0007669"/>
    <property type="project" value="TreeGrafter"/>
</dbReference>
<keyword evidence="8" id="KW-1185">Reference proteome</keyword>
<sequence>MVASNGEVDNELLEHKQDLANLKETDPEFYKFLKKEDKALLDFDIDDDGDEENVDQKFHRPPSNLEEVLEDDEDNDNEIQGEEEQSQVTVEMIEKWSAQLEKSQPPLTIIRHVIRSFGAAVLSAYGTDVDDKKKKKKSKTKSNVAVDNPDSFNTIVRCCLKQLIPAIYRFLKIKPEKKKLKPETSTNWKYLSEIMKKYLMSFARLISMINVPSTLNSLLRHIRTLIPFILAIPITRKPIVKELIIVWSTATDEKSRVISFVCLFHITRENRKEITPIVLRKMYFEYLKNCKFTSPTSLPLINFMQRSLVEMYSIAPSITYQHAFVFIRQLAIHLRSATIQKKPENIQNVYNWQYIHALSLWTNVIGLLYKEALIKQLIHPLCEVIIGTIRLVPIARYYPLRFHCIRSLIKLTTLTDTFIPVLPFLIEVFDITDFNKKHKTASLKAQYINFDTALKLSKLQMEDRAYKDGLMDQLYELFILYLVNYSYHFSFPELIFPVVLKFKSFLKTCQIQNFCKVIKGLLEKLQENAKVIEDRRQKTGLNIKDIKQMETWLENSKQEQTPLKIHYQRYLSLRQREVLEDIAQKEKISARGRAELPELIRPTKFVNDKQDFKNLIEKDISDNDDNDEDGEFFQLKKKRKHDSDESEEEEEDEEDEEDELDEIEETEVKKPKRSKSDSTSQFVKEIKKRGARDQLKDLTIDDF</sequence>
<keyword evidence="4" id="KW-0175">Coiled coil</keyword>
<dbReference type="InterPro" id="IPR005343">
    <property type="entry name" value="Noc2"/>
</dbReference>
<dbReference type="Proteomes" id="UP000681722">
    <property type="component" value="Unassembled WGS sequence"/>
</dbReference>
<protein>
    <recommendedName>
        <fullName evidence="9">Nucleolar complex protein 2 homolog</fullName>
    </recommendedName>
</protein>
<accession>A0A813RGT8</accession>
<dbReference type="GO" id="GO:0005730">
    <property type="term" value="C:nucleolus"/>
    <property type="evidence" value="ECO:0007669"/>
    <property type="project" value="TreeGrafter"/>
</dbReference>
<organism evidence="6 8">
    <name type="scientific">Didymodactylos carnosus</name>
    <dbReference type="NCBI Taxonomy" id="1234261"/>
    <lineage>
        <taxon>Eukaryota</taxon>
        <taxon>Metazoa</taxon>
        <taxon>Spiralia</taxon>
        <taxon>Gnathifera</taxon>
        <taxon>Rotifera</taxon>
        <taxon>Eurotatoria</taxon>
        <taxon>Bdelloidea</taxon>
        <taxon>Philodinida</taxon>
        <taxon>Philodinidae</taxon>
        <taxon>Didymodactylos</taxon>
    </lineage>
</organism>
<feature type="compositionally biased region" description="Acidic residues" evidence="5">
    <location>
        <begin position="622"/>
        <end position="631"/>
    </location>
</feature>
<dbReference type="Pfam" id="PF03715">
    <property type="entry name" value="Noc2"/>
    <property type="match status" value="1"/>
</dbReference>
<dbReference type="GO" id="GO:0000122">
    <property type="term" value="P:negative regulation of transcription by RNA polymerase II"/>
    <property type="evidence" value="ECO:0007669"/>
    <property type="project" value="TreeGrafter"/>
</dbReference>
<dbReference type="InterPro" id="IPR016024">
    <property type="entry name" value="ARM-type_fold"/>
</dbReference>
<evidence type="ECO:0000256" key="3">
    <source>
        <dbReference type="ARBA" id="ARBA00023242"/>
    </source>
</evidence>
<dbReference type="PANTHER" id="PTHR12687">
    <property type="entry name" value="NUCLEOLAR COMPLEX 2 AND RAD4-RELATED"/>
    <property type="match status" value="1"/>
</dbReference>
<evidence type="ECO:0000256" key="4">
    <source>
        <dbReference type="SAM" id="Coils"/>
    </source>
</evidence>
<feature type="coiled-coil region" evidence="4">
    <location>
        <begin position="515"/>
        <end position="542"/>
    </location>
</feature>
<dbReference type="EMBL" id="CAJOBC010000281">
    <property type="protein sequence ID" value="CAF3565260.1"/>
    <property type="molecule type" value="Genomic_DNA"/>
</dbReference>
<comment type="subcellular location">
    <subcellularLocation>
        <location evidence="1">Nucleus</location>
    </subcellularLocation>
</comment>
<name>A0A813RGT8_9BILA</name>
<evidence type="ECO:0008006" key="9">
    <source>
        <dbReference type="Google" id="ProtNLM"/>
    </source>
</evidence>
<keyword evidence="3" id="KW-0539">Nucleus</keyword>
<evidence type="ECO:0000256" key="1">
    <source>
        <dbReference type="ARBA" id="ARBA00004123"/>
    </source>
</evidence>
<evidence type="ECO:0000313" key="7">
    <source>
        <dbReference type="EMBL" id="CAF3565260.1"/>
    </source>
</evidence>
<feature type="compositionally biased region" description="Acidic residues" evidence="5">
    <location>
        <begin position="44"/>
        <end position="53"/>
    </location>
</feature>
<dbReference type="Proteomes" id="UP000663829">
    <property type="component" value="Unassembled WGS sequence"/>
</dbReference>
<dbReference type="GO" id="GO:0042393">
    <property type="term" value="F:histone binding"/>
    <property type="evidence" value="ECO:0007669"/>
    <property type="project" value="TreeGrafter"/>
</dbReference>
<reference evidence="6" key="1">
    <citation type="submission" date="2021-02" db="EMBL/GenBank/DDBJ databases">
        <authorList>
            <person name="Nowell W R."/>
        </authorList>
    </citation>
    <scope>NUCLEOTIDE SEQUENCE</scope>
</reference>
<dbReference type="GO" id="GO:0030691">
    <property type="term" value="C:Noc2p-Noc3p complex"/>
    <property type="evidence" value="ECO:0007669"/>
    <property type="project" value="TreeGrafter"/>
</dbReference>
<proteinExistence type="inferred from homology"/>
<feature type="region of interest" description="Disordered" evidence="5">
    <location>
        <begin position="617"/>
        <end position="690"/>
    </location>
</feature>